<organism evidence="1">
    <name type="scientific">marine metagenome</name>
    <dbReference type="NCBI Taxonomy" id="408172"/>
    <lineage>
        <taxon>unclassified sequences</taxon>
        <taxon>metagenomes</taxon>
        <taxon>ecological metagenomes</taxon>
    </lineage>
</organism>
<name>A0A382G193_9ZZZZ</name>
<gene>
    <name evidence="1" type="ORF">METZ01_LOCUS220825</name>
</gene>
<evidence type="ECO:0000313" key="1">
    <source>
        <dbReference type="EMBL" id="SVB67971.1"/>
    </source>
</evidence>
<sequence>MIADVFGLPCVVGFAIPGAWVELDLGPVSCGPLSHTLTSCSDAVWMPDQDVAKSDGDGLSIELGLSRSDIAKGADDGEAAHVLLIGERDDS</sequence>
<accession>A0A382G193</accession>
<protein>
    <submittedName>
        <fullName evidence="1">Uncharacterized protein</fullName>
    </submittedName>
</protein>
<reference evidence="1" key="1">
    <citation type="submission" date="2018-05" db="EMBL/GenBank/DDBJ databases">
        <authorList>
            <person name="Lanie J.A."/>
            <person name="Ng W.-L."/>
            <person name="Kazmierczak K.M."/>
            <person name="Andrzejewski T.M."/>
            <person name="Davidsen T.M."/>
            <person name="Wayne K.J."/>
            <person name="Tettelin H."/>
            <person name="Glass J.I."/>
            <person name="Rusch D."/>
            <person name="Podicherti R."/>
            <person name="Tsui H.-C.T."/>
            <person name="Winkler M.E."/>
        </authorList>
    </citation>
    <scope>NUCLEOTIDE SEQUENCE</scope>
</reference>
<dbReference type="AlphaFoldDB" id="A0A382G193"/>
<dbReference type="EMBL" id="UINC01052534">
    <property type="protein sequence ID" value="SVB67971.1"/>
    <property type="molecule type" value="Genomic_DNA"/>
</dbReference>
<proteinExistence type="predicted"/>